<dbReference type="EMBL" id="JABSTR010000004">
    <property type="protein sequence ID" value="KAH9368800.1"/>
    <property type="molecule type" value="Genomic_DNA"/>
</dbReference>
<reference evidence="10 11" key="1">
    <citation type="journal article" date="2020" name="Cell">
        <title>Large-Scale Comparative Analyses of Tick Genomes Elucidate Their Genetic Diversity and Vector Capacities.</title>
        <authorList>
            <consortium name="Tick Genome and Microbiome Consortium (TIGMIC)"/>
            <person name="Jia N."/>
            <person name="Wang J."/>
            <person name="Shi W."/>
            <person name="Du L."/>
            <person name="Sun Y."/>
            <person name="Zhan W."/>
            <person name="Jiang J.F."/>
            <person name="Wang Q."/>
            <person name="Zhang B."/>
            <person name="Ji P."/>
            <person name="Bell-Sakyi L."/>
            <person name="Cui X.M."/>
            <person name="Yuan T.T."/>
            <person name="Jiang B.G."/>
            <person name="Yang W.F."/>
            <person name="Lam T.T."/>
            <person name="Chang Q.C."/>
            <person name="Ding S.J."/>
            <person name="Wang X.J."/>
            <person name="Zhu J.G."/>
            <person name="Ruan X.D."/>
            <person name="Zhao L."/>
            <person name="Wei J.T."/>
            <person name="Ye R.Z."/>
            <person name="Que T.C."/>
            <person name="Du C.H."/>
            <person name="Zhou Y.H."/>
            <person name="Cheng J.X."/>
            <person name="Dai P.F."/>
            <person name="Guo W.B."/>
            <person name="Han X.H."/>
            <person name="Huang E.J."/>
            <person name="Li L.F."/>
            <person name="Wei W."/>
            <person name="Gao Y.C."/>
            <person name="Liu J.Z."/>
            <person name="Shao H.Z."/>
            <person name="Wang X."/>
            <person name="Wang C.C."/>
            <person name="Yang T.C."/>
            <person name="Huo Q.B."/>
            <person name="Li W."/>
            <person name="Chen H.Y."/>
            <person name="Chen S.E."/>
            <person name="Zhou L.G."/>
            <person name="Ni X.B."/>
            <person name="Tian J.H."/>
            <person name="Sheng Y."/>
            <person name="Liu T."/>
            <person name="Pan Y.S."/>
            <person name="Xia L.Y."/>
            <person name="Li J."/>
            <person name="Zhao F."/>
            <person name="Cao W.C."/>
        </authorList>
    </citation>
    <scope>NUCLEOTIDE SEQUENCE [LARGE SCALE GENOMIC DNA]</scope>
    <source>
        <strain evidence="10">HaeL-2018</strain>
    </source>
</reference>
<keyword evidence="7" id="KW-0812">Transmembrane</keyword>
<sequence length="380" mass="41651">MRAIFSPVALVVHLLVFSIFRSSAEDGVITFPVQLAVHTANFTSVDGNVVEGAVAEGFTARVNLGTPPQQISLYIDTGSSDIAVASYDESNLTTHFFTSRSSSYVASNEAVSKKFVEGRYNGTVGSDILHDLATTSFQVPVIAITSSQDMFPARSKWQGLWGLAFPHLTVQKSFMEALSAEKGINHFLLAFCDRHEMDSTQNFGVLSFNGKIPEGMFFTPVFMPTYFSVYVANIRVGSKEWPGSCNEVYFQEVTLKRGDNACYKLGMSPSSLGTVIGFSIIRGLTTVFDLGSRSVGFSPLECNGKDVIVRHADKNFSGHSCVWDLPAMGGKTWTVFQYVILFICLMCAAPTLIIGLMWLKRRIHLYKARSAPDGVGLVEF</sequence>
<feature type="transmembrane region" description="Helical" evidence="7">
    <location>
        <begin position="335"/>
        <end position="359"/>
    </location>
</feature>
<evidence type="ECO:0000313" key="11">
    <source>
        <dbReference type="Proteomes" id="UP000821853"/>
    </source>
</evidence>
<dbReference type="PROSITE" id="PS51767">
    <property type="entry name" value="PEPTIDASE_A1"/>
    <property type="match status" value="1"/>
</dbReference>
<dbReference type="Proteomes" id="UP000821853">
    <property type="component" value="Chromosome 2"/>
</dbReference>
<feature type="domain" description="Peptidase A1" evidence="9">
    <location>
        <begin position="58"/>
        <end position="378"/>
    </location>
</feature>
<evidence type="ECO:0000256" key="5">
    <source>
        <dbReference type="ARBA" id="ARBA00022801"/>
    </source>
</evidence>
<comment type="caution">
    <text evidence="10">The sequence shown here is derived from an EMBL/GenBank/DDBJ whole genome shotgun (WGS) entry which is preliminary data.</text>
</comment>
<accession>A0A9J6G2T3</accession>
<evidence type="ECO:0000256" key="3">
    <source>
        <dbReference type="ARBA" id="ARBA00022729"/>
    </source>
</evidence>
<evidence type="ECO:0000256" key="4">
    <source>
        <dbReference type="ARBA" id="ARBA00022750"/>
    </source>
</evidence>
<feature type="chain" id="PRO_5039909598" description="Peptidase A1 domain-containing protein" evidence="8">
    <location>
        <begin position="25"/>
        <end position="380"/>
    </location>
</feature>
<dbReference type="OMA" id="HEMDSAQ"/>
<dbReference type="OrthoDB" id="2747330at2759"/>
<keyword evidence="6" id="KW-0865">Zymogen</keyword>
<evidence type="ECO:0000256" key="1">
    <source>
        <dbReference type="ARBA" id="ARBA00007447"/>
    </source>
</evidence>
<dbReference type="InterPro" id="IPR033121">
    <property type="entry name" value="PEPTIDASE_A1"/>
</dbReference>
<dbReference type="PANTHER" id="PTHR47965:SF12">
    <property type="entry name" value="ASPARTIC PROTEINASE 3-RELATED"/>
    <property type="match status" value="1"/>
</dbReference>
<organism evidence="10 11">
    <name type="scientific">Haemaphysalis longicornis</name>
    <name type="common">Bush tick</name>
    <dbReference type="NCBI Taxonomy" id="44386"/>
    <lineage>
        <taxon>Eukaryota</taxon>
        <taxon>Metazoa</taxon>
        <taxon>Ecdysozoa</taxon>
        <taxon>Arthropoda</taxon>
        <taxon>Chelicerata</taxon>
        <taxon>Arachnida</taxon>
        <taxon>Acari</taxon>
        <taxon>Parasitiformes</taxon>
        <taxon>Ixodida</taxon>
        <taxon>Ixodoidea</taxon>
        <taxon>Ixodidae</taxon>
        <taxon>Haemaphysalinae</taxon>
        <taxon>Haemaphysalis</taxon>
    </lineage>
</organism>
<dbReference type="GO" id="GO:0004190">
    <property type="term" value="F:aspartic-type endopeptidase activity"/>
    <property type="evidence" value="ECO:0007669"/>
    <property type="project" value="UniProtKB-KW"/>
</dbReference>
<feature type="signal peptide" evidence="8">
    <location>
        <begin position="1"/>
        <end position="24"/>
    </location>
</feature>
<keyword evidence="7" id="KW-0472">Membrane</keyword>
<keyword evidence="11" id="KW-1185">Reference proteome</keyword>
<gene>
    <name evidence="10" type="ORF">HPB48_012445</name>
</gene>
<evidence type="ECO:0000256" key="7">
    <source>
        <dbReference type="SAM" id="Phobius"/>
    </source>
</evidence>
<evidence type="ECO:0000313" key="10">
    <source>
        <dbReference type="EMBL" id="KAH9368800.1"/>
    </source>
</evidence>
<keyword evidence="7" id="KW-1133">Transmembrane helix</keyword>
<protein>
    <recommendedName>
        <fullName evidence="9">Peptidase A1 domain-containing protein</fullName>
    </recommendedName>
</protein>
<evidence type="ECO:0000256" key="6">
    <source>
        <dbReference type="ARBA" id="ARBA00023145"/>
    </source>
</evidence>
<dbReference type="PANTHER" id="PTHR47965">
    <property type="entry name" value="ASPARTYL PROTEASE-RELATED"/>
    <property type="match status" value="1"/>
</dbReference>
<dbReference type="Pfam" id="PF00026">
    <property type="entry name" value="Asp"/>
    <property type="match status" value="1"/>
</dbReference>
<evidence type="ECO:0000256" key="2">
    <source>
        <dbReference type="ARBA" id="ARBA00022670"/>
    </source>
</evidence>
<keyword evidence="4" id="KW-0064">Aspartyl protease</keyword>
<dbReference type="InterPro" id="IPR001461">
    <property type="entry name" value="Aspartic_peptidase_A1"/>
</dbReference>
<dbReference type="InterPro" id="IPR021109">
    <property type="entry name" value="Peptidase_aspartic_dom_sf"/>
</dbReference>
<comment type="similarity">
    <text evidence="1">Belongs to the peptidase A1 family.</text>
</comment>
<keyword evidence="5" id="KW-0378">Hydrolase</keyword>
<keyword evidence="3 8" id="KW-0732">Signal</keyword>
<dbReference type="Gene3D" id="2.40.70.10">
    <property type="entry name" value="Acid Proteases"/>
    <property type="match status" value="2"/>
</dbReference>
<dbReference type="GO" id="GO:0006508">
    <property type="term" value="P:proteolysis"/>
    <property type="evidence" value="ECO:0007669"/>
    <property type="project" value="UniProtKB-KW"/>
</dbReference>
<evidence type="ECO:0000259" key="9">
    <source>
        <dbReference type="PROSITE" id="PS51767"/>
    </source>
</evidence>
<proteinExistence type="inferred from homology"/>
<keyword evidence="2" id="KW-0645">Protease</keyword>
<evidence type="ECO:0000256" key="8">
    <source>
        <dbReference type="SAM" id="SignalP"/>
    </source>
</evidence>
<dbReference type="SUPFAM" id="SSF50630">
    <property type="entry name" value="Acid proteases"/>
    <property type="match status" value="1"/>
</dbReference>
<name>A0A9J6G2T3_HAELO</name>
<dbReference type="VEuPathDB" id="VectorBase:HLOH_045922"/>
<dbReference type="AlphaFoldDB" id="A0A9J6G2T3"/>